<accession>A0A0F8V4U1</accession>
<comment type="subcellular location">
    <subcellularLocation>
        <location evidence="2">Secreted</location>
    </subcellularLocation>
</comment>
<protein>
    <recommendedName>
        <fullName evidence="12">N,O-diacetylmuramidase</fullName>
        <ecNumber evidence="4">3.2.1.17</ecNumber>
    </recommendedName>
    <alternativeName>
        <fullName evidence="13">Lysozyme CH</fullName>
    </alternativeName>
</protein>
<keyword evidence="5" id="KW-0964">Secreted</keyword>
<dbReference type="EC" id="3.2.1.17" evidence="4"/>
<dbReference type="STRING" id="308745.A0A0F8V4U1"/>
<evidence type="ECO:0000256" key="10">
    <source>
        <dbReference type="ARBA" id="ARBA00023295"/>
    </source>
</evidence>
<dbReference type="InterPro" id="IPR017853">
    <property type="entry name" value="GH"/>
</dbReference>
<evidence type="ECO:0000256" key="13">
    <source>
        <dbReference type="ARBA" id="ARBA00075474"/>
    </source>
</evidence>
<dbReference type="PANTHER" id="PTHR34135">
    <property type="entry name" value="LYSOZYME"/>
    <property type="match status" value="1"/>
</dbReference>
<dbReference type="GO" id="GO:0016052">
    <property type="term" value="P:carbohydrate catabolic process"/>
    <property type="evidence" value="ECO:0007669"/>
    <property type="project" value="TreeGrafter"/>
</dbReference>
<evidence type="ECO:0000256" key="8">
    <source>
        <dbReference type="ARBA" id="ARBA00022801"/>
    </source>
</evidence>
<sequence length="256" mass="28411">MQIHKLWWALTGLVSVSSATATRNQTKGIDVFEIQLPVNWKTAVADGVEFIYVKATEGINVQNLRFPLQTQGAVAAGVLHGAVHFATAAESSGAAQADFFIEHGGDWTPDGQTLPGVLEMEGNIAGKLCHGGMTPTEITDWMLDFSHTYQLRTGRAPMLFLSAKWWAQCAGNNATLGADHALWLANWADEMGALPVGWTEAAFWQYAGLSENQARPMYFLAVLRTWYGLQWDDYTTTYYSLLFTTIHYYLLLFTTM</sequence>
<dbReference type="OrthoDB" id="6590422at2759"/>
<evidence type="ECO:0000256" key="3">
    <source>
        <dbReference type="ARBA" id="ARBA00010646"/>
    </source>
</evidence>
<dbReference type="Gene3D" id="3.20.20.80">
    <property type="entry name" value="Glycosidases"/>
    <property type="match status" value="1"/>
</dbReference>
<keyword evidence="8 15" id="KW-0378">Hydrolase</keyword>
<keyword evidence="9" id="KW-1015">Disulfide bond</keyword>
<comment type="function">
    <text evidence="11">This enzyme has both lysozyme (acetylmuramidase) and diacetylmuramidase activities.</text>
</comment>
<dbReference type="GO" id="GO:0031640">
    <property type="term" value="P:killing of cells of another organism"/>
    <property type="evidence" value="ECO:0007669"/>
    <property type="project" value="UniProtKB-KW"/>
</dbReference>
<dbReference type="GO" id="GO:0005576">
    <property type="term" value="C:extracellular region"/>
    <property type="evidence" value="ECO:0007669"/>
    <property type="project" value="UniProtKB-SubCell"/>
</dbReference>
<comment type="catalytic activity">
    <reaction evidence="1">
        <text>Hydrolysis of (1-&gt;4)-beta-linkages between N-acetylmuramic acid and N-acetyl-D-glucosamine residues in a peptidoglycan and between N-acetyl-D-glucosamine residues in chitodextrins.</text>
        <dbReference type="EC" id="3.2.1.17"/>
    </reaction>
</comment>
<reference evidence="15 16" key="1">
    <citation type="submission" date="2015-02" db="EMBL/GenBank/DDBJ databases">
        <title>Draft Genome Sequences of Two Closely-Related Aflatoxigenic Aspergillus Species Obtained from the Cote d'Ivoire.</title>
        <authorList>
            <person name="Moore G.G."/>
            <person name="Beltz S.B."/>
            <person name="Mack B.M."/>
        </authorList>
    </citation>
    <scope>NUCLEOTIDE SEQUENCE [LARGE SCALE GENOMIC DNA]</scope>
    <source>
        <strain evidence="15 16">SRRC1468</strain>
    </source>
</reference>
<keyword evidence="14" id="KW-0732">Signal</keyword>
<evidence type="ECO:0000256" key="1">
    <source>
        <dbReference type="ARBA" id="ARBA00000632"/>
    </source>
</evidence>
<dbReference type="InterPro" id="IPR002053">
    <property type="entry name" value="Glyco_hydro_25"/>
</dbReference>
<evidence type="ECO:0000256" key="6">
    <source>
        <dbReference type="ARBA" id="ARBA00022529"/>
    </source>
</evidence>
<dbReference type="EMBL" id="JZBS01000246">
    <property type="protein sequence ID" value="KKK26768.1"/>
    <property type="molecule type" value="Genomic_DNA"/>
</dbReference>
<evidence type="ECO:0000256" key="2">
    <source>
        <dbReference type="ARBA" id="ARBA00004613"/>
    </source>
</evidence>
<keyword evidence="7" id="KW-0081">Bacteriolytic enzyme</keyword>
<evidence type="ECO:0000256" key="12">
    <source>
        <dbReference type="ARBA" id="ARBA00073159"/>
    </source>
</evidence>
<dbReference type="FunFam" id="3.20.20.80:FF:000060">
    <property type="entry name" value="Lysozyme M1"/>
    <property type="match status" value="1"/>
</dbReference>
<evidence type="ECO:0000256" key="11">
    <source>
        <dbReference type="ARBA" id="ARBA00055588"/>
    </source>
</evidence>
<dbReference type="SUPFAM" id="SSF51445">
    <property type="entry name" value="(Trans)glycosidases"/>
    <property type="match status" value="1"/>
</dbReference>
<dbReference type="GO" id="GO:0016998">
    <property type="term" value="P:cell wall macromolecule catabolic process"/>
    <property type="evidence" value="ECO:0007669"/>
    <property type="project" value="InterPro"/>
</dbReference>
<feature type="chain" id="PRO_5002529129" description="N,O-diacetylmuramidase" evidence="14">
    <location>
        <begin position="22"/>
        <end position="256"/>
    </location>
</feature>
<name>A0A0F8V4U1_9EURO</name>
<dbReference type="PANTHER" id="PTHR34135:SF4">
    <property type="entry name" value="GLYCOSYL HYDROLASE, PUTATIVE (AFU_ORTHOLOGUE AFUA_4G14420)-RELATED"/>
    <property type="match status" value="1"/>
</dbReference>
<proteinExistence type="inferred from homology"/>
<dbReference type="Pfam" id="PF01183">
    <property type="entry name" value="Glyco_hydro_25"/>
    <property type="match status" value="1"/>
</dbReference>
<keyword evidence="16" id="KW-1185">Reference proteome</keyword>
<dbReference type="GO" id="GO:0042742">
    <property type="term" value="P:defense response to bacterium"/>
    <property type="evidence" value="ECO:0007669"/>
    <property type="project" value="UniProtKB-KW"/>
</dbReference>
<dbReference type="AlphaFoldDB" id="A0A0F8V4U1"/>
<gene>
    <name evidence="15" type="ORF">ARAM_000365</name>
</gene>
<dbReference type="PROSITE" id="PS51904">
    <property type="entry name" value="GLYCOSYL_HYDROL_F25_2"/>
    <property type="match status" value="1"/>
</dbReference>
<dbReference type="GO" id="GO:0009253">
    <property type="term" value="P:peptidoglycan catabolic process"/>
    <property type="evidence" value="ECO:0007669"/>
    <property type="project" value="InterPro"/>
</dbReference>
<evidence type="ECO:0000256" key="9">
    <source>
        <dbReference type="ARBA" id="ARBA00023157"/>
    </source>
</evidence>
<organism evidence="15 16">
    <name type="scientific">Aspergillus rambellii</name>
    <dbReference type="NCBI Taxonomy" id="308745"/>
    <lineage>
        <taxon>Eukaryota</taxon>
        <taxon>Fungi</taxon>
        <taxon>Dikarya</taxon>
        <taxon>Ascomycota</taxon>
        <taxon>Pezizomycotina</taxon>
        <taxon>Eurotiomycetes</taxon>
        <taxon>Eurotiomycetidae</taxon>
        <taxon>Eurotiales</taxon>
        <taxon>Aspergillaceae</taxon>
        <taxon>Aspergillus</taxon>
        <taxon>Aspergillus subgen. Nidulantes</taxon>
    </lineage>
</organism>
<evidence type="ECO:0000256" key="4">
    <source>
        <dbReference type="ARBA" id="ARBA00012732"/>
    </source>
</evidence>
<comment type="caution">
    <text evidence="15">The sequence shown here is derived from an EMBL/GenBank/DDBJ whole genome shotgun (WGS) entry which is preliminary data.</text>
</comment>
<evidence type="ECO:0000256" key="14">
    <source>
        <dbReference type="SAM" id="SignalP"/>
    </source>
</evidence>
<dbReference type="SMART" id="SM00641">
    <property type="entry name" value="Glyco_25"/>
    <property type="match status" value="1"/>
</dbReference>
<comment type="similarity">
    <text evidence="3">Belongs to the glycosyl hydrolase 25 family.</text>
</comment>
<dbReference type="Proteomes" id="UP000034291">
    <property type="component" value="Unassembled WGS sequence"/>
</dbReference>
<evidence type="ECO:0000313" key="15">
    <source>
        <dbReference type="EMBL" id="KKK26768.1"/>
    </source>
</evidence>
<dbReference type="InterPro" id="IPR018077">
    <property type="entry name" value="Glyco_hydro_fam25_subgr"/>
</dbReference>
<evidence type="ECO:0000256" key="5">
    <source>
        <dbReference type="ARBA" id="ARBA00022525"/>
    </source>
</evidence>
<feature type="signal peptide" evidence="14">
    <location>
        <begin position="1"/>
        <end position="21"/>
    </location>
</feature>
<keyword evidence="10" id="KW-0326">Glycosidase</keyword>
<dbReference type="GO" id="GO:0003796">
    <property type="term" value="F:lysozyme activity"/>
    <property type="evidence" value="ECO:0007669"/>
    <property type="project" value="UniProtKB-EC"/>
</dbReference>
<evidence type="ECO:0000256" key="7">
    <source>
        <dbReference type="ARBA" id="ARBA00022638"/>
    </source>
</evidence>
<evidence type="ECO:0000313" key="16">
    <source>
        <dbReference type="Proteomes" id="UP000034291"/>
    </source>
</evidence>
<keyword evidence="6" id="KW-0929">Antimicrobial</keyword>